<protein>
    <submittedName>
        <fullName evidence="6">Transcriptional regulator, TetR family</fullName>
    </submittedName>
</protein>
<proteinExistence type="predicted"/>
<comment type="caution">
    <text evidence="6">The sequence shown here is derived from an EMBL/GenBank/DDBJ whole genome shotgun (WGS) entry which is preliminary data.</text>
</comment>
<reference evidence="6 7" key="1">
    <citation type="submission" date="2022-06" db="EMBL/GenBank/DDBJ databases">
        <title>Genomic Encyclopedia of Archaeal and Bacterial Type Strains, Phase II (KMG-II): from individual species to whole genera.</title>
        <authorList>
            <person name="Goeker M."/>
        </authorList>
    </citation>
    <scope>NUCLEOTIDE SEQUENCE [LARGE SCALE GENOMIC DNA]</scope>
    <source>
        <strain evidence="6 7">DSM 44693</strain>
    </source>
</reference>
<dbReference type="Pfam" id="PF02909">
    <property type="entry name" value="TetR_C_1"/>
    <property type="match status" value="1"/>
</dbReference>
<gene>
    <name evidence="6" type="ORF">LX13_001332</name>
</gene>
<dbReference type="PANTHER" id="PTHR30055:SF207">
    <property type="entry name" value="HTH-TYPE TRANSCRIPTIONAL REPRESSOR FATR"/>
    <property type="match status" value="1"/>
</dbReference>
<accession>A0ABT1HB88</accession>
<evidence type="ECO:0000256" key="3">
    <source>
        <dbReference type="ARBA" id="ARBA00023163"/>
    </source>
</evidence>
<dbReference type="PANTHER" id="PTHR30055">
    <property type="entry name" value="HTH-TYPE TRANSCRIPTIONAL REGULATOR RUTR"/>
    <property type="match status" value="1"/>
</dbReference>
<keyword evidence="2 4" id="KW-0238">DNA-binding</keyword>
<dbReference type="InterPro" id="IPR001647">
    <property type="entry name" value="HTH_TetR"/>
</dbReference>
<feature type="DNA-binding region" description="H-T-H motif" evidence="4">
    <location>
        <begin position="41"/>
        <end position="60"/>
    </location>
</feature>
<dbReference type="InterPro" id="IPR050109">
    <property type="entry name" value="HTH-type_TetR-like_transc_reg"/>
</dbReference>
<evidence type="ECO:0000256" key="4">
    <source>
        <dbReference type="PROSITE-ProRule" id="PRU00335"/>
    </source>
</evidence>
<dbReference type="EMBL" id="JAMTCJ010000001">
    <property type="protein sequence ID" value="MCP2175525.1"/>
    <property type="molecule type" value="Genomic_DNA"/>
</dbReference>
<keyword evidence="7" id="KW-1185">Reference proteome</keyword>
<dbReference type="Gene3D" id="1.10.357.10">
    <property type="entry name" value="Tetracycline Repressor, domain 2"/>
    <property type="match status" value="1"/>
</dbReference>
<keyword evidence="3" id="KW-0804">Transcription</keyword>
<dbReference type="PROSITE" id="PS50977">
    <property type="entry name" value="HTH_TETR_2"/>
    <property type="match status" value="1"/>
</dbReference>
<dbReference type="InterPro" id="IPR009057">
    <property type="entry name" value="Homeodomain-like_sf"/>
</dbReference>
<dbReference type="InterPro" id="IPR036271">
    <property type="entry name" value="Tet_transcr_reg_TetR-rel_C_sf"/>
</dbReference>
<organism evidence="6 7">
    <name type="scientific">Williamsia maris</name>
    <dbReference type="NCBI Taxonomy" id="72806"/>
    <lineage>
        <taxon>Bacteria</taxon>
        <taxon>Bacillati</taxon>
        <taxon>Actinomycetota</taxon>
        <taxon>Actinomycetes</taxon>
        <taxon>Mycobacteriales</taxon>
        <taxon>Nocardiaceae</taxon>
        <taxon>Williamsia</taxon>
    </lineage>
</organism>
<dbReference type="Pfam" id="PF00440">
    <property type="entry name" value="TetR_N"/>
    <property type="match status" value="1"/>
</dbReference>
<feature type="domain" description="HTH tetR-type" evidence="5">
    <location>
        <begin position="18"/>
        <end position="78"/>
    </location>
</feature>
<dbReference type="SUPFAM" id="SSF46689">
    <property type="entry name" value="Homeodomain-like"/>
    <property type="match status" value="1"/>
</dbReference>
<dbReference type="Proteomes" id="UP001206895">
    <property type="component" value="Unassembled WGS sequence"/>
</dbReference>
<evidence type="ECO:0000256" key="1">
    <source>
        <dbReference type="ARBA" id="ARBA00023015"/>
    </source>
</evidence>
<dbReference type="RefSeq" id="WP_253660490.1">
    <property type="nucleotide sequence ID" value="NZ_BAAAJQ010000001.1"/>
</dbReference>
<keyword evidence="1" id="KW-0805">Transcription regulation</keyword>
<sequence>MVTAKTSGTPRGRLPRGTLSADDIVAAAFEVANESTLANFSMPALASHLGVGVTSIYWHFRRKEELLDAMTEFATAEYHLATPVIRSDNWKDALRKHFRAMRATFQSNPVLVELVLLRDSTSFLDSLAVHTTAQKLDSTVGEMVEAGFSPDDAMDVYLSLLAHVCGSAMIEHQGVFSREVQDETSRESADARSGPLFRELAERGRYVPDVENMTFDFIFSAILSHAESTCLAEPPNPL</sequence>
<evidence type="ECO:0000313" key="6">
    <source>
        <dbReference type="EMBL" id="MCP2175525.1"/>
    </source>
</evidence>
<dbReference type="InterPro" id="IPR004111">
    <property type="entry name" value="Repressor_TetR_C"/>
</dbReference>
<evidence type="ECO:0000259" key="5">
    <source>
        <dbReference type="PROSITE" id="PS50977"/>
    </source>
</evidence>
<name>A0ABT1HB88_9NOCA</name>
<evidence type="ECO:0000313" key="7">
    <source>
        <dbReference type="Proteomes" id="UP001206895"/>
    </source>
</evidence>
<evidence type="ECO:0000256" key="2">
    <source>
        <dbReference type="ARBA" id="ARBA00023125"/>
    </source>
</evidence>
<dbReference type="PRINTS" id="PR00455">
    <property type="entry name" value="HTHTETR"/>
</dbReference>
<dbReference type="Gene3D" id="1.10.10.60">
    <property type="entry name" value="Homeodomain-like"/>
    <property type="match status" value="1"/>
</dbReference>
<dbReference type="SUPFAM" id="SSF48498">
    <property type="entry name" value="Tetracyclin repressor-like, C-terminal domain"/>
    <property type="match status" value="1"/>
</dbReference>